<evidence type="ECO:0000256" key="1">
    <source>
        <dbReference type="SAM" id="MobiDB-lite"/>
    </source>
</evidence>
<protein>
    <submittedName>
        <fullName evidence="3">Uncharacterized protein</fullName>
    </submittedName>
</protein>
<feature type="region of interest" description="Disordered" evidence="1">
    <location>
        <begin position="207"/>
        <end position="232"/>
    </location>
</feature>
<name>A0A517XNS5_9BACT</name>
<dbReference type="RefSeq" id="WP_145234951.1">
    <property type="nucleotide sequence ID" value="NZ_CP036273.1"/>
</dbReference>
<evidence type="ECO:0000313" key="3">
    <source>
        <dbReference type="EMBL" id="QDU19160.1"/>
    </source>
</evidence>
<proteinExistence type="predicted"/>
<feature type="signal peptide" evidence="2">
    <location>
        <begin position="1"/>
        <end position="23"/>
    </location>
</feature>
<feature type="compositionally biased region" description="Basic and acidic residues" evidence="1">
    <location>
        <begin position="222"/>
        <end position="232"/>
    </location>
</feature>
<evidence type="ECO:0000313" key="4">
    <source>
        <dbReference type="Proteomes" id="UP000319576"/>
    </source>
</evidence>
<dbReference type="EMBL" id="CP036273">
    <property type="protein sequence ID" value="QDU19160.1"/>
    <property type="molecule type" value="Genomic_DNA"/>
</dbReference>
<gene>
    <name evidence="3" type="ORF">ETAA1_10640</name>
</gene>
<sequence length="232" mass="24909" precursor="true">MRAAVVALGLAAAGLVASPPAAGQPKVVEPEEVPPRYGQTFRPKAYPQGTAREVVASAIAAAEKGDYAYLAAHLLDPAFVDGRVDAMSAGPSNPYRKAAEAELLRLRDIQRKTPDAISAARRVPDDARGFDDRLAADTKALAFGQLTRLMRDKFTDDPEVLKDLRKFARAGTFPDPGAPGDAAKVELPDVKDRAVFLKRAAGRWYVENRQADEKAAPAPAAEPKKEPEPKTN</sequence>
<reference evidence="3 4" key="1">
    <citation type="submission" date="2019-02" db="EMBL/GenBank/DDBJ databases">
        <title>Deep-cultivation of Planctomycetes and their phenomic and genomic characterization uncovers novel biology.</title>
        <authorList>
            <person name="Wiegand S."/>
            <person name="Jogler M."/>
            <person name="Boedeker C."/>
            <person name="Pinto D."/>
            <person name="Vollmers J."/>
            <person name="Rivas-Marin E."/>
            <person name="Kohn T."/>
            <person name="Peeters S.H."/>
            <person name="Heuer A."/>
            <person name="Rast P."/>
            <person name="Oberbeckmann S."/>
            <person name="Bunk B."/>
            <person name="Jeske O."/>
            <person name="Meyerdierks A."/>
            <person name="Storesund J.E."/>
            <person name="Kallscheuer N."/>
            <person name="Luecker S."/>
            <person name="Lage O.M."/>
            <person name="Pohl T."/>
            <person name="Merkel B.J."/>
            <person name="Hornburger P."/>
            <person name="Mueller R.-W."/>
            <person name="Bruemmer F."/>
            <person name="Labrenz M."/>
            <person name="Spormann A.M."/>
            <person name="Op den Camp H."/>
            <person name="Overmann J."/>
            <person name="Amann R."/>
            <person name="Jetten M.S.M."/>
            <person name="Mascher T."/>
            <person name="Medema M.H."/>
            <person name="Devos D.P."/>
            <person name="Kaster A.-K."/>
            <person name="Ovreas L."/>
            <person name="Rohde M."/>
            <person name="Galperin M.Y."/>
            <person name="Jogler C."/>
        </authorList>
    </citation>
    <scope>NUCLEOTIDE SEQUENCE [LARGE SCALE GENOMIC DNA]</scope>
    <source>
        <strain evidence="3 4">ETA_A1</strain>
    </source>
</reference>
<keyword evidence="2" id="KW-0732">Signal</keyword>
<dbReference type="OrthoDB" id="283403at2"/>
<feature type="chain" id="PRO_5021698920" evidence="2">
    <location>
        <begin position="24"/>
        <end position="232"/>
    </location>
</feature>
<evidence type="ECO:0000256" key="2">
    <source>
        <dbReference type="SAM" id="SignalP"/>
    </source>
</evidence>
<feature type="region of interest" description="Disordered" evidence="1">
    <location>
        <begin position="19"/>
        <end position="44"/>
    </location>
</feature>
<dbReference type="Proteomes" id="UP000319576">
    <property type="component" value="Chromosome"/>
</dbReference>
<dbReference type="AlphaFoldDB" id="A0A517XNS5"/>
<organism evidence="3 4">
    <name type="scientific">Urbifossiella limnaea</name>
    <dbReference type="NCBI Taxonomy" id="2528023"/>
    <lineage>
        <taxon>Bacteria</taxon>
        <taxon>Pseudomonadati</taxon>
        <taxon>Planctomycetota</taxon>
        <taxon>Planctomycetia</taxon>
        <taxon>Gemmatales</taxon>
        <taxon>Gemmataceae</taxon>
        <taxon>Urbifossiella</taxon>
    </lineage>
</organism>
<keyword evidence="4" id="KW-1185">Reference proteome</keyword>
<dbReference type="KEGG" id="uli:ETAA1_10640"/>
<accession>A0A517XNS5</accession>